<protein>
    <submittedName>
        <fullName evidence="5">GAF domain-containing protein</fullName>
    </submittedName>
</protein>
<dbReference type="Proteomes" id="UP001500979">
    <property type="component" value="Unassembled WGS sequence"/>
</dbReference>
<dbReference type="InterPro" id="IPR003594">
    <property type="entry name" value="HATPase_dom"/>
</dbReference>
<comment type="caution">
    <text evidence="5">The sequence shown here is derived from an EMBL/GenBank/DDBJ whole genome shotgun (WGS) entry which is preliminary data.</text>
</comment>
<evidence type="ECO:0000256" key="1">
    <source>
        <dbReference type="ARBA" id="ARBA00022679"/>
    </source>
</evidence>
<dbReference type="Gene3D" id="1.20.5.1930">
    <property type="match status" value="1"/>
</dbReference>
<reference evidence="5 6" key="1">
    <citation type="journal article" date="2019" name="Int. J. Syst. Evol. Microbiol.">
        <title>The Global Catalogue of Microorganisms (GCM) 10K type strain sequencing project: providing services to taxonomists for standard genome sequencing and annotation.</title>
        <authorList>
            <consortium name="The Broad Institute Genomics Platform"/>
            <consortium name="The Broad Institute Genome Sequencing Center for Infectious Disease"/>
            <person name="Wu L."/>
            <person name="Ma J."/>
        </authorList>
    </citation>
    <scope>NUCLEOTIDE SEQUENCE [LARGE SCALE GENOMIC DNA]</scope>
    <source>
        <strain evidence="5 6">JCM 9383</strain>
    </source>
</reference>
<dbReference type="InterPro" id="IPR050482">
    <property type="entry name" value="Sensor_HK_TwoCompSys"/>
</dbReference>
<dbReference type="Gene3D" id="3.30.450.40">
    <property type="match status" value="2"/>
</dbReference>
<dbReference type="InterPro" id="IPR011712">
    <property type="entry name" value="Sig_transdc_His_kin_sub3_dim/P"/>
</dbReference>
<dbReference type="Pfam" id="PF01590">
    <property type="entry name" value="GAF"/>
    <property type="match status" value="1"/>
</dbReference>
<dbReference type="Pfam" id="PF07730">
    <property type="entry name" value="HisKA_3"/>
    <property type="match status" value="1"/>
</dbReference>
<name>A0ABN3V9Q3_9PSEU</name>
<evidence type="ECO:0000256" key="2">
    <source>
        <dbReference type="ARBA" id="ARBA00022777"/>
    </source>
</evidence>
<evidence type="ECO:0000313" key="5">
    <source>
        <dbReference type="EMBL" id="GAA2785353.1"/>
    </source>
</evidence>
<keyword evidence="1" id="KW-0808">Transferase</keyword>
<dbReference type="EMBL" id="BAAAUX010000011">
    <property type="protein sequence ID" value="GAA2785353.1"/>
    <property type="molecule type" value="Genomic_DNA"/>
</dbReference>
<dbReference type="PANTHER" id="PTHR24421:SF56">
    <property type="entry name" value="OXYGEN SENSOR HISTIDINE KINASE RESPONSE REGULATOR DOST"/>
    <property type="match status" value="1"/>
</dbReference>
<dbReference type="SMART" id="SM00065">
    <property type="entry name" value="GAF"/>
    <property type="match status" value="2"/>
</dbReference>
<keyword evidence="6" id="KW-1185">Reference proteome</keyword>
<evidence type="ECO:0000313" key="6">
    <source>
        <dbReference type="Proteomes" id="UP001500979"/>
    </source>
</evidence>
<dbReference type="SUPFAM" id="SSF55874">
    <property type="entry name" value="ATPase domain of HSP90 chaperone/DNA topoisomerase II/histidine kinase"/>
    <property type="match status" value="1"/>
</dbReference>
<evidence type="ECO:0000259" key="4">
    <source>
        <dbReference type="SMART" id="SM00065"/>
    </source>
</evidence>
<dbReference type="Pfam" id="PF13185">
    <property type="entry name" value="GAF_2"/>
    <property type="match status" value="1"/>
</dbReference>
<dbReference type="Gene3D" id="3.30.565.10">
    <property type="entry name" value="Histidine kinase-like ATPase, C-terminal domain"/>
    <property type="match status" value="1"/>
</dbReference>
<keyword evidence="3" id="KW-0902">Two-component regulatory system</keyword>
<feature type="domain" description="GAF" evidence="4">
    <location>
        <begin position="214"/>
        <end position="363"/>
    </location>
</feature>
<dbReference type="InterPro" id="IPR029016">
    <property type="entry name" value="GAF-like_dom_sf"/>
</dbReference>
<dbReference type="CDD" id="cd16917">
    <property type="entry name" value="HATPase_UhpB-NarQ-NarX-like"/>
    <property type="match status" value="1"/>
</dbReference>
<organism evidence="5 6">
    <name type="scientific">Saccharopolyspora taberi</name>
    <dbReference type="NCBI Taxonomy" id="60895"/>
    <lineage>
        <taxon>Bacteria</taxon>
        <taxon>Bacillati</taxon>
        <taxon>Actinomycetota</taxon>
        <taxon>Actinomycetes</taxon>
        <taxon>Pseudonocardiales</taxon>
        <taxon>Pseudonocardiaceae</taxon>
        <taxon>Saccharopolyspora</taxon>
    </lineage>
</organism>
<dbReference type="Pfam" id="PF02518">
    <property type="entry name" value="HATPase_c"/>
    <property type="match status" value="1"/>
</dbReference>
<gene>
    <name evidence="5" type="ORF">GCM10010470_19360</name>
</gene>
<feature type="domain" description="GAF" evidence="4">
    <location>
        <begin position="46"/>
        <end position="193"/>
    </location>
</feature>
<dbReference type="SUPFAM" id="SSF55781">
    <property type="entry name" value="GAF domain-like"/>
    <property type="match status" value="2"/>
</dbReference>
<evidence type="ECO:0000256" key="3">
    <source>
        <dbReference type="ARBA" id="ARBA00023012"/>
    </source>
</evidence>
<keyword evidence="2" id="KW-0418">Kinase</keyword>
<dbReference type="RefSeq" id="WP_344679189.1">
    <property type="nucleotide sequence ID" value="NZ_BAAAUX010000011.1"/>
</dbReference>
<dbReference type="InterPro" id="IPR036890">
    <property type="entry name" value="HATPase_C_sf"/>
</dbReference>
<dbReference type="PANTHER" id="PTHR24421">
    <property type="entry name" value="NITRATE/NITRITE SENSOR PROTEIN NARX-RELATED"/>
    <property type="match status" value="1"/>
</dbReference>
<accession>A0ABN3V9Q3</accession>
<dbReference type="InterPro" id="IPR003018">
    <property type="entry name" value="GAF"/>
</dbReference>
<proteinExistence type="predicted"/>
<sequence>MAGAWSRVRLKELLAQVQERIEEIAGIRDRMDGLLEAVLAISSGLELDATLRRIVHVAIDLVDARYGAVGVLGEDGTLTRFIFEGIDERTRRRIGPLPTGRGVLGVVIEEGKPLRLDDISTHPASAGFPPHHPPMHSFLGVPIRARQETFGRLYLAEKRGGGGFTEDDEVLLLALAGAAGIAVENARLFEEVRLRERWLDAGGEITAALLAGTDTADALQLIAERALELIGADYTMLAVPEDTEAGPEEIDELTITVCAGTDIANLAGRKIPLAGSTAGQVLRDRTPRNAPALAQDLSAEPGVTFGPALVVPMLAGETTFGVLLAVRAEGRTPFDRHQLQVVSSFADQAALALERAEAQRYRRELDVLADRDRIGRDLHDHVIQRLFAIGMGMQGTQRRARSPMVADRLAEHVDQLQDVIQDIRAAIFDLQTGGEGSARFRARVQQVIAEVVGDASIRTTVRMSGPLDSLPQALAEHAEAVVLEGVSNILRHARASELAVTVAFDRDLLVEVVDDGVGLPDEISRSGLRNLVERAEQAGGWCTVRRREEGGTRLLWSAPLR</sequence>